<sequence length="265" mass="30988">MNEAFMIKIAWRLLAEPNSLWARVIRAKYLKETEDGWQPRVRGRISNLWQGVLRVLHLLSRAIMWNIQSGAQTQFWTNRWLQDGTTLADIANHFPQEALSLTVADSVLNREWNLDYMRAFLLEEVVRQIKPHQPSQNLEPDIPIWRLAPDGEFTLKTAYSLTNDEEQPHGTNPIWRAFWRTPATQRVHAFFWLAAHQRLLTNSERQRRHLTDTTTCSVCGAADETTLHVVRDYSFTRAAWVEFLDGDLDDIFFQEDHVGNVYECI</sequence>
<proteinExistence type="predicted"/>
<evidence type="ECO:0000259" key="1">
    <source>
        <dbReference type="Pfam" id="PF13966"/>
    </source>
</evidence>
<dbReference type="Pfam" id="PF13966">
    <property type="entry name" value="zf-RVT"/>
    <property type="match status" value="1"/>
</dbReference>
<evidence type="ECO:0000313" key="2">
    <source>
        <dbReference type="EMBL" id="CAL1367615.1"/>
    </source>
</evidence>
<name>A0AAV2D6L8_9ROSI</name>
<reference evidence="2 3" key="1">
    <citation type="submission" date="2024-04" db="EMBL/GenBank/DDBJ databases">
        <authorList>
            <person name="Fracassetti M."/>
        </authorList>
    </citation>
    <scope>NUCLEOTIDE SEQUENCE [LARGE SCALE GENOMIC DNA]</scope>
</reference>
<feature type="domain" description="Reverse transcriptase zinc-binding" evidence="1">
    <location>
        <begin position="153"/>
        <end position="240"/>
    </location>
</feature>
<protein>
    <recommendedName>
        <fullName evidence="1">Reverse transcriptase zinc-binding domain-containing protein</fullName>
    </recommendedName>
</protein>
<gene>
    <name evidence="2" type="ORF">LTRI10_LOCUS11191</name>
</gene>
<dbReference type="Proteomes" id="UP001497516">
    <property type="component" value="Chromosome 2"/>
</dbReference>
<accession>A0AAV2D6L8</accession>
<dbReference type="InterPro" id="IPR026960">
    <property type="entry name" value="RVT-Znf"/>
</dbReference>
<evidence type="ECO:0000313" key="3">
    <source>
        <dbReference type="Proteomes" id="UP001497516"/>
    </source>
</evidence>
<keyword evidence="3" id="KW-1185">Reference proteome</keyword>
<dbReference type="AlphaFoldDB" id="A0AAV2D6L8"/>
<dbReference type="EMBL" id="OZ034815">
    <property type="protein sequence ID" value="CAL1367615.1"/>
    <property type="molecule type" value="Genomic_DNA"/>
</dbReference>
<organism evidence="2 3">
    <name type="scientific">Linum trigynum</name>
    <dbReference type="NCBI Taxonomy" id="586398"/>
    <lineage>
        <taxon>Eukaryota</taxon>
        <taxon>Viridiplantae</taxon>
        <taxon>Streptophyta</taxon>
        <taxon>Embryophyta</taxon>
        <taxon>Tracheophyta</taxon>
        <taxon>Spermatophyta</taxon>
        <taxon>Magnoliopsida</taxon>
        <taxon>eudicotyledons</taxon>
        <taxon>Gunneridae</taxon>
        <taxon>Pentapetalae</taxon>
        <taxon>rosids</taxon>
        <taxon>fabids</taxon>
        <taxon>Malpighiales</taxon>
        <taxon>Linaceae</taxon>
        <taxon>Linum</taxon>
    </lineage>
</organism>